<dbReference type="Gene3D" id="3.90.1440.10">
    <property type="entry name" value="SecA, preprotein cross-linking domain"/>
    <property type="match status" value="1"/>
</dbReference>
<dbReference type="PANTHER" id="PTHR30612:SF0">
    <property type="entry name" value="CHLOROPLAST PROTEIN-TRANSPORTING ATPASE"/>
    <property type="match status" value="1"/>
</dbReference>
<dbReference type="Pfam" id="PF21090">
    <property type="entry name" value="P-loop_SecA"/>
    <property type="match status" value="2"/>
</dbReference>
<keyword evidence="12 15" id="KW-1278">Translocase</keyword>
<comment type="function">
    <text evidence="15">Part of the Sec protein translocase complex. Interacts with the SecYEG preprotein conducting channel. Has a central role in coupling the hydrolysis of ATP to the transfer of proteins into and across the cell membrane, serving as an ATP-driven molecular motor driving the stepwise translocation of polypeptide chains across the membrane.</text>
</comment>
<dbReference type="InterPro" id="IPR027417">
    <property type="entry name" value="P-loop_NTPase"/>
</dbReference>
<dbReference type="SMART" id="SM00958">
    <property type="entry name" value="SecA_PP_bind"/>
    <property type="match status" value="1"/>
</dbReference>
<dbReference type="InterPro" id="IPR000185">
    <property type="entry name" value="SecA"/>
</dbReference>
<keyword evidence="13 15" id="KW-0811">Translocation</keyword>
<accession>A0AAE3VG71</accession>
<organism evidence="20 21">
    <name type="scientific">Oligosphaera ethanolica</name>
    <dbReference type="NCBI Taxonomy" id="760260"/>
    <lineage>
        <taxon>Bacteria</taxon>
        <taxon>Pseudomonadati</taxon>
        <taxon>Lentisphaerota</taxon>
        <taxon>Oligosphaeria</taxon>
        <taxon>Oligosphaerales</taxon>
        <taxon>Oligosphaeraceae</taxon>
        <taxon>Oligosphaera</taxon>
    </lineage>
</organism>
<dbReference type="SUPFAM" id="SSF81767">
    <property type="entry name" value="Pre-protein crosslinking domain of SecA"/>
    <property type="match status" value="1"/>
</dbReference>
<dbReference type="GO" id="GO:0005524">
    <property type="term" value="F:ATP binding"/>
    <property type="evidence" value="ECO:0007669"/>
    <property type="project" value="UniProtKB-UniRule"/>
</dbReference>
<dbReference type="PRINTS" id="PR00906">
    <property type="entry name" value="SECA"/>
</dbReference>
<dbReference type="Pfam" id="PF07516">
    <property type="entry name" value="SecA_SW"/>
    <property type="match status" value="1"/>
</dbReference>
<dbReference type="CDD" id="cd18803">
    <property type="entry name" value="SF2_C_secA"/>
    <property type="match status" value="1"/>
</dbReference>
<dbReference type="AlphaFoldDB" id="A0AAE3VG71"/>
<dbReference type="Gene3D" id="1.10.3060.10">
    <property type="entry name" value="Helical scaffold and wing domains of SecA"/>
    <property type="match status" value="1"/>
</dbReference>
<dbReference type="Gene3D" id="3.40.50.300">
    <property type="entry name" value="P-loop containing nucleotide triphosphate hydrolases"/>
    <property type="match status" value="3"/>
</dbReference>
<keyword evidence="6 15" id="KW-0963">Cytoplasm</keyword>
<dbReference type="GO" id="GO:0031522">
    <property type="term" value="C:cell envelope Sec protein transport complex"/>
    <property type="evidence" value="ECO:0007669"/>
    <property type="project" value="TreeGrafter"/>
</dbReference>
<keyword evidence="11 15" id="KW-0653">Protein transport</keyword>
<dbReference type="GO" id="GO:0046872">
    <property type="term" value="F:metal ion binding"/>
    <property type="evidence" value="ECO:0007669"/>
    <property type="project" value="UniProtKB-KW"/>
</dbReference>
<evidence type="ECO:0000256" key="2">
    <source>
        <dbReference type="ARBA" id="ARBA00004170"/>
    </source>
</evidence>
<dbReference type="EMBL" id="JAUSVL010000001">
    <property type="protein sequence ID" value="MDQ0290002.1"/>
    <property type="molecule type" value="Genomic_DNA"/>
</dbReference>
<dbReference type="PROSITE" id="PS51192">
    <property type="entry name" value="HELICASE_ATP_BIND_1"/>
    <property type="match status" value="1"/>
</dbReference>
<dbReference type="Proteomes" id="UP001238163">
    <property type="component" value="Unassembled WGS sequence"/>
</dbReference>
<dbReference type="InterPro" id="IPR036670">
    <property type="entry name" value="SecA_X-link_sf"/>
</dbReference>
<feature type="domain" description="Helicase C-terminal" evidence="18">
    <location>
        <begin position="540"/>
        <end position="709"/>
    </location>
</feature>
<evidence type="ECO:0000256" key="3">
    <source>
        <dbReference type="ARBA" id="ARBA00007650"/>
    </source>
</evidence>
<proteinExistence type="inferred from homology"/>
<feature type="binding site" evidence="15">
    <location>
        <position position="615"/>
    </location>
    <ligand>
        <name>ATP</name>
        <dbReference type="ChEBI" id="CHEBI:30616"/>
    </ligand>
</feature>
<dbReference type="InterPro" id="IPR036266">
    <property type="entry name" value="SecA_Wing/Scaffold_sf"/>
</dbReference>
<dbReference type="GO" id="GO:0017038">
    <property type="term" value="P:protein import"/>
    <property type="evidence" value="ECO:0007669"/>
    <property type="project" value="InterPro"/>
</dbReference>
<evidence type="ECO:0000256" key="1">
    <source>
        <dbReference type="ARBA" id="ARBA00001947"/>
    </source>
</evidence>
<dbReference type="Pfam" id="PF01043">
    <property type="entry name" value="SecA_PP_bind"/>
    <property type="match status" value="1"/>
</dbReference>
<dbReference type="InterPro" id="IPR020937">
    <property type="entry name" value="SecA_CS"/>
</dbReference>
<dbReference type="InterPro" id="IPR011116">
    <property type="entry name" value="SecA_Wing/Scaffold"/>
</dbReference>
<evidence type="ECO:0000256" key="7">
    <source>
        <dbReference type="ARBA" id="ARBA00022723"/>
    </source>
</evidence>
<dbReference type="GO" id="GO:0005829">
    <property type="term" value="C:cytosol"/>
    <property type="evidence" value="ECO:0007669"/>
    <property type="project" value="TreeGrafter"/>
</dbReference>
<comment type="cofactor">
    <cofactor evidence="1">
        <name>Zn(2+)</name>
        <dbReference type="ChEBI" id="CHEBI:29105"/>
    </cofactor>
</comment>
<feature type="domain" description="SecA family profile" evidence="19">
    <location>
        <begin position="1"/>
        <end position="693"/>
    </location>
</feature>
<evidence type="ECO:0000256" key="13">
    <source>
        <dbReference type="ARBA" id="ARBA00023010"/>
    </source>
</evidence>
<comment type="catalytic activity">
    <reaction evidence="15">
        <text>ATP + H2O + cellular proteinSide 1 = ADP + phosphate + cellular proteinSide 2.</text>
        <dbReference type="EC" id="7.4.2.8"/>
    </reaction>
</comment>
<evidence type="ECO:0000256" key="12">
    <source>
        <dbReference type="ARBA" id="ARBA00022967"/>
    </source>
</evidence>
<evidence type="ECO:0000256" key="14">
    <source>
        <dbReference type="ARBA" id="ARBA00023136"/>
    </source>
</evidence>
<dbReference type="FunFam" id="3.40.50.300:FF:000429">
    <property type="entry name" value="Preprotein translocase subunit SecA"/>
    <property type="match status" value="1"/>
</dbReference>
<evidence type="ECO:0000256" key="15">
    <source>
        <dbReference type="HAMAP-Rule" id="MF_01382"/>
    </source>
</evidence>
<keyword evidence="8 15" id="KW-0547">Nucleotide-binding</keyword>
<evidence type="ECO:0000256" key="4">
    <source>
        <dbReference type="ARBA" id="ARBA00022448"/>
    </source>
</evidence>
<dbReference type="GO" id="GO:0005886">
    <property type="term" value="C:plasma membrane"/>
    <property type="evidence" value="ECO:0007669"/>
    <property type="project" value="UniProtKB-SubCell"/>
</dbReference>
<dbReference type="SUPFAM" id="SSF52540">
    <property type="entry name" value="P-loop containing nucleoside triphosphate hydrolases"/>
    <property type="match status" value="2"/>
</dbReference>
<sequence length="974" mass="110245">MKKLFGSRNARVLKRMQPLVDRINGHFASYSSLSDVELQAKTQEFRERLQKGETLDDILCEAYAVVKDACRRLLGTKVEVTGHVLSWDMVPFDVQLVGAIALHQNNIAEMATGEGKTLVAVMPLYLNALSGRNVQLVTVNDYLARRDSDWMGHVLKWLGLTVGCIQNEMTPAQRREQYACDVTYGTNSEFGFDYLRDMGMAMSRDEMVQRDHFYAIVDEIDSILIDEARTPLIIAGPAKVSTHMFDKLKPSVSTLFRQQSKLLNDLMSEARDILAKEDASPEEKDHAYLLLAKVQLGMPKHKQLMRLMEEPAIRKALDKKDAEMHSDNNRGFLQEVKETLYFSIDEKGQEAELSEKGRQFLRPGETDAFVIPDLPTIFSDIDSDNSLDDNAKLEKRKQAQAEYDNKAEIIHNISQLLRAFCLFEKDVQYVVQDNKVIIVDEFTGRPQPGRRFSEGLHQALEAKEDVQIERETQTLASITIQNYFRMYDKLAGMTGTAETEANEFKAIYNLDVVVVPTNRPCMRKDSDDRIYKTQREKYKAIIEEIADCNKRGQPVLVGTISVEVSELLSRMLQRRNIVHNVLNAKHHESEAEIVARAGQLSAVTIATNMAGRGTDIKLGAGVKEAGGLHVIGSERHDSRRIDRQLRGRCARQGDPGSSRFYISLEDNLMRLFGSDRVASIMEKMGLQEGEELSHSLLNRSIEGAQRRVEQQHFAIRKRTLEYDDVMNKQRVTIYGLRKSILLADDPRELLMDFIYTAISEKIDEAYAVRIKNEAVDFSVVREWLARTFPIGFGADLFDSSRGQESIAKGIMARIEDAYAIKVRMENPDALHWLERYIMLSAMDGVYQEHLYAMDALRQGVQLRSYGQRDPLVEYKQEAYEMFSRLMDTVKDDICANVFRLSTIAIGPAKPKPQTDIQEVHEGFNPFEGAGSGGATETAEPQRAAITVRRAQPKVGRNDPCPCGSGKKYKACCGR</sequence>
<evidence type="ECO:0000259" key="18">
    <source>
        <dbReference type="PROSITE" id="PS51194"/>
    </source>
</evidence>
<dbReference type="InterPro" id="IPR011130">
    <property type="entry name" value="SecA_preprotein_X-link_dom"/>
</dbReference>
<comment type="similarity">
    <text evidence="3 15 16">Belongs to the SecA family.</text>
</comment>
<keyword evidence="14 15" id="KW-0472">Membrane</keyword>
<comment type="subcellular location">
    <subcellularLocation>
        <location evidence="15">Cell membrane</location>
        <topology evidence="15">Peripheral membrane protein</topology>
        <orientation evidence="15">Cytoplasmic side</orientation>
    </subcellularLocation>
    <subcellularLocation>
        <location evidence="15">Cytoplasm</location>
    </subcellularLocation>
    <subcellularLocation>
        <location evidence="2">Membrane</location>
        <topology evidence="2">Peripheral membrane protein</topology>
    </subcellularLocation>
    <text evidence="15">Distribution is 50-50.</text>
</comment>
<dbReference type="PROSITE" id="PS51194">
    <property type="entry name" value="HELICASE_CTER"/>
    <property type="match status" value="1"/>
</dbReference>
<dbReference type="Pfam" id="PF07517">
    <property type="entry name" value="SecA_DEAD"/>
    <property type="match status" value="1"/>
</dbReference>
<dbReference type="InterPro" id="IPR004027">
    <property type="entry name" value="SEC_C_motif"/>
</dbReference>
<dbReference type="GO" id="GO:0043952">
    <property type="term" value="P:protein transport by the Sec complex"/>
    <property type="evidence" value="ECO:0007669"/>
    <property type="project" value="TreeGrafter"/>
</dbReference>
<dbReference type="RefSeq" id="WP_307261435.1">
    <property type="nucleotide sequence ID" value="NZ_JAUSVL010000001.1"/>
</dbReference>
<dbReference type="PROSITE" id="PS01312">
    <property type="entry name" value="SECA"/>
    <property type="match status" value="1"/>
</dbReference>
<dbReference type="CDD" id="cd17928">
    <property type="entry name" value="DEXDc_SecA"/>
    <property type="match status" value="1"/>
</dbReference>
<dbReference type="NCBIfam" id="TIGR00963">
    <property type="entry name" value="secA"/>
    <property type="match status" value="1"/>
</dbReference>
<gene>
    <name evidence="15" type="primary">secA</name>
    <name evidence="20" type="ORF">J3R75_002109</name>
</gene>
<feature type="binding site" evidence="15">
    <location>
        <position position="95"/>
    </location>
    <ligand>
        <name>ATP</name>
        <dbReference type="ChEBI" id="CHEBI:30616"/>
    </ligand>
</feature>
<dbReference type="SUPFAM" id="SSF81886">
    <property type="entry name" value="Helical scaffold and wing domains of SecA"/>
    <property type="match status" value="1"/>
</dbReference>
<evidence type="ECO:0000256" key="10">
    <source>
        <dbReference type="ARBA" id="ARBA00022840"/>
    </source>
</evidence>
<keyword evidence="9" id="KW-0862">Zinc</keyword>
<keyword evidence="10 15" id="KW-0067">ATP-binding</keyword>
<evidence type="ECO:0000256" key="8">
    <source>
        <dbReference type="ARBA" id="ARBA00022741"/>
    </source>
</evidence>
<dbReference type="InterPro" id="IPR044722">
    <property type="entry name" value="SecA_SF2_C"/>
</dbReference>
<dbReference type="GO" id="GO:0006605">
    <property type="term" value="P:protein targeting"/>
    <property type="evidence" value="ECO:0007669"/>
    <property type="project" value="UniProtKB-UniRule"/>
</dbReference>
<dbReference type="EC" id="7.4.2.8" evidence="15"/>
<dbReference type="InterPro" id="IPR014001">
    <property type="entry name" value="Helicase_ATP-bd"/>
</dbReference>
<dbReference type="Pfam" id="PF02810">
    <property type="entry name" value="SEC-C"/>
    <property type="match status" value="1"/>
</dbReference>
<protein>
    <recommendedName>
        <fullName evidence="15 16">Protein translocase subunit SecA</fullName>
        <ecNumber evidence="15">7.4.2.8</ecNumber>
    </recommendedName>
</protein>
<keyword evidence="5 15" id="KW-1003">Cell membrane</keyword>
<keyword evidence="21" id="KW-1185">Reference proteome</keyword>
<dbReference type="GO" id="GO:0008564">
    <property type="term" value="F:protein-exporting ATPase activity"/>
    <property type="evidence" value="ECO:0007669"/>
    <property type="project" value="UniProtKB-EC"/>
</dbReference>
<name>A0AAE3VG71_9BACT</name>
<dbReference type="Gene3D" id="3.10.450.50">
    <property type="match status" value="1"/>
</dbReference>
<keyword evidence="4 15" id="KW-0813">Transport</keyword>
<dbReference type="InterPro" id="IPR014018">
    <property type="entry name" value="SecA_motor_DEAD"/>
</dbReference>
<evidence type="ECO:0000256" key="11">
    <source>
        <dbReference type="ARBA" id="ARBA00022927"/>
    </source>
</evidence>
<dbReference type="FunFam" id="3.40.50.300:FF:000246">
    <property type="entry name" value="Preprotein translocase subunit SecA"/>
    <property type="match status" value="1"/>
</dbReference>
<dbReference type="InterPro" id="IPR001650">
    <property type="entry name" value="Helicase_C-like"/>
</dbReference>
<comment type="caution">
    <text evidence="20">The sequence shown here is derived from an EMBL/GenBank/DDBJ whole genome shotgun (WGS) entry which is preliminary data.</text>
</comment>
<evidence type="ECO:0000256" key="6">
    <source>
        <dbReference type="ARBA" id="ARBA00022490"/>
    </source>
</evidence>
<reference evidence="20" key="1">
    <citation type="submission" date="2023-07" db="EMBL/GenBank/DDBJ databases">
        <title>Genomic Encyclopedia of Type Strains, Phase IV (KMG-IV): sequencing the most valuable type-strain genomes for metagenomic binning, comparative biology and taxonomic classification.</title>
        <authorList>
            <person name="Goeker M."/>
        </authorList>
    </citation>
    <scope>NUCLEOTIDE SEQUENCE</scope>
    <source>
        <strain evidence="20">DSM 24202</strain>
    </source>
</reference>
<evidence type="ECO:0000313" key="21">
    <source>
        <dbReference type="Proteomes" id="UP001238163"/>
    </source>
</evidence>
<feature type="domain" description="Helicase ATP-binding" evidence="17">
    <location>
        <begin position="97"/>
        <end position="255"/>
    </location>
</feature>
<evidence type="ECO:0000256" key="16">
    <source>
        <dbReference type="RuleBase" id="RU003874"/>
    </source>
</evidence>
<evidence type="ECO:0000259" key="19">
    <source>
        <dbReference type="PROSITE" id="PS51196"/>
    </source>
</evidence>
<dbReference type="GO" id="GO:0065002">
    <property type="term" value="P:intracellular protein transmembrane transport"/>
    <property type="evidence" value="ECO:0007669"/>
    <property type="project" value="UniProtKB-UniRule"/>
</dbReference>
<keyword evidence="7" id="KW-0479">Metal-binding</keyword>
<dbReference type="PANTHER" id="PTHR30612">
    <property type="entry name" value="SECA INNER MEMBRANE COMPONENT OF SEC PROTEIN SECRETION SYSTEM"/>
    <property type="match status" value="1"/>
</dbReference>
<dbReference type="InterPro" id="IPR011115">
    <property type="entry name" value="SecA_DEAD"/>
</dbReference>
<comment type="subunit">
    <text evidence="15">Monomer and homodimer. Part of the essential Sec protein translocation apparatus which comprises SecA, SecYEG and auxiliary proteins SecDF. Other proteins may also be involved.</text>
</comment>
<evidence type="ECO:0000313" key="20">
    <source>
        <dbReference type="EMBL" id="MDQ0290002.1"/>
    </source>
</evidence>
<evidence type="ECO:0000256" key="5">
    <source>
        <dbReference type="ARBA" id="ARBA00022475"/>
    </source>
</evidence>
<dbReference type="HAMAP" id="MF_01382">
    <property type="entry name" value="SecA"/>
    <property type="match status" value="1"/>
</dbReference>
<dbReference type="SMART" id="SM00957">
    <property type="entry name" value="SecA_DEAD"/>
    <property type="match status" value="1"/>
</dbReference>
<evidence type="ECO:0000256" key="9">
    <source>
        <dbReference type="ARBA" id="ARBA00022833"/>
    </source>
</evidence>
<dbReference type="PROSITE" id="PS51196">
    <property type="entry name" value="SECA_MOTOR_DEAD"/>
    <property type="match status" value="1"/>
</dbReference>
<evidence type="ECO:0000259" key="17">
    <source>
        <dbReference type="PROSITE" id="PS51192"/>
    </source>
</evidence>
<feature type="binding site" evidence="15">
    <location>
        <begin position="113"/>
        <end position="117"/>
    </location>
    <ligand>
        <name>ATP</name>
        <dbReference type="ChEBI" id="CHEBI:30616"/>
    </ligand>
</feature>